<accession>A0A368L7R6</accession>
<dbReference type="InterPro" id="IPR016155">
    <property type="entry name" value="Mopterin_synth/thiamin_S_b"/>
</dbReference>
<comment type="caution">
    <text evidence="2">The sequence shown here is derived from an EMBL/GenBank/DDBJ whole genome shotgun (WGS) entry which is preliminary data.</text>
</comment>
<evidence type="ECO:0000256" key="1">
    <source>
        <dbReference type="ARBA" id="ARBA00010645"/>
    </source>
</evidence>
<evidence type="ECO:0000313" key="2">
    <source>
        <dbReference type="EMBL" id="RCS59654.1"/>
    </source>
</evidence>
<sequence length="102" mass="11987">MPEIAKLWLYLDTEAGLRSTEFPFLDKETLGQWFERDSVQAWLVAQGASNMKPDMLVSQKRLGIYGKSRHLETVLHPGDRIEIYRPLLCDPKEMRRQRARKK</sequence>
<dbReference type="PANTHER" id="PTHR37483:SF1">
    <property type="entry name" value="UPF0125 PROTEIN RATB"/>
    <property type="match status" value="1"/>
</dbReference>
<dbReference type="Pfam" id="PF03658">
    <property type="entry name" value="Ub-RnfH"/>
    <property type="match status" value="1"/>
</dbReference>
<proteinExistence type="inferred from homology"/>
<protein>
    <submittedName>
        <fullName evidence="2">RnfH family protein</fullName>
    </submittedName>
</protein>
<organism evidence="2 3">
    <name type="scientific">Parvibium lacunae</name>
    <dbReference type="NCBI Taxonomy" id="1888893"/>
    <lineage>
        <taxon>Bacteria</taxon>
        <taxon>Pseudomonadati</taxon>
        <taxon>Pseudomonadota</taxon>
        <taxon>Betaproteobacteria</taxon>
        <taxon>Burkholderiales</taxon>
        <taxon>Alcaligenaceae</taxon>
        <taxon>Parvibium</taxon>
    </lineage>
</organism>
<dbReference type="Gene3D" id="3.10.20.280">
    <property type="entry name" value="RnfH-like"/>
    <property type="match status" value="1"/>
</dbReference>
<dbReference type="AlphaFoldDB" id="A0A368L7R6"/>
<dbReference type="InterPro" id="IPR037021">
    <property type="entry name" value="RnfH_sf"/>
</dbReference>
<reference evidence="2 3" key="1">
    <citation type="journal article" date="2018" name="Int. J. Syst. Evol. Microbiol.">
        <title>Parvibium lacunae gen. nov., sp. nov., a new member of the family Alcaligenaceae isolated from a freshwater pond.</title>
        <authorList>
            <person name="Chen W.M."/>
            <person name="Xie P.B."/>
            <person name="Hsu M.Y."/>
            <person name="Sheu S.Y."/>
        </authorList>
    </citation>
    <scope>NUCLEOTIDE SEQUENCE [LARGE SCALE GENOMIC DNA]</scope>
    <source>
        <strain evidence="2 3">KMB9</strain>
    </source>
</reference>
<gene>
    <name evidence="2" type="ORF">DU000_02795</name>
</gene>
<name>A0A368L7R6_9BURK</name>
<dbReference type="OrthoDB" id="9796575at2"/>
<dbReference type="EMBL" id="QPGB01000001">
    <property type="protein sequence ID" value="RCS59654.1"/>
    <property type="molecule type" value="Genomic_DNA"/>
</dbReference>
<evidence type="ECO:0000313" key="3">
    <source>
        <dbReference type="Proteomes" id="UP000252357"/>
    </source>
</evidence>
<comment type="similarity">
    <text evidence="1">Belongs to the UPF0125 (RnfH) family.</text>
</comment>
<dbReference type="Proteomes" id="UP000252357">
    <property type="component" value="Unassembled WGS sequence"/>
</dbReference>
<dbReference type="PANTHER" id="PTHR37483">
    <property type="entry name" value="UPF0125 PROTEIN RATB"/>
    <property type="match status" value="1"/>
</dbReference>
<dbReference type="InterPro" id="IPR005346">
    <property type="entry name" value="RnfH"/>
</dbReference>
<dbReference type="RefSeq" id="WP_114401803.1">
    <property type="nucleotide sequence ID" value="NZ_QPGB01000001.1"/>
</dbReference>
<dbReference type="SUPFAM" id="SSF54285">
    <property type="entry name" value="MoaD/ThiS"/>
    <property type="match status" value="1"/>
</dbReference>
<keyword evidence="3" id="KW-1185">Reference proteome</keyword>